<gene>
    <name evidence="1" type="ORF">Aru02nite_04100</name>
</gene>
<protein>
    <recommendedName>
        <fullName evidence="3">ParB-like nuclease domain-containing protein</fullName>
    </recommendedName>
</protein>
<reference evidence="1" key="1">
    <citation type="submission" date="2021-01" db="EMBL/GenBank/DDBJ databases">
        <title>Whole genome shotgun sequence of Actinocatenispora rupis NBRC 107355.</title>
        <authorList>
            <person name="Komaki H."/>
            <person name="Tamura T."/>
        </authorList>
    </citation>
    <scope>NUCLEOTIDE SEQUENCE</scope>
    <source>
        <strain evidence="1">NBRC 107355</strain>
    </source>
</reference>
<dbReference type="InterPro" id="IPR036086">
    <property type="entry name" value="ParB/Sulfiredoxin_sf"/>
</dbReference>
<comment type="caution">
    <text evidence="1">The sequence shown here is derived from an EMBL/GenBank/DDBJ whole genome shotgun (WGS) entry which is preliminary data.</text>
</comment>
<dbReference type="EMBL" id="BOMB01000001">
    <property type="protein sequence ID" value="GID09521.1"/>
    <property type="molecule type" value="Genomic_DNA"/>
</dbReference>
<dbReference type="AlphaFoldDB" id="A0A8J3ITA5"/>
<organism evidence="1 2">
    <name type="scientific">Actinocatenispora rupis</name>
    <dbReference type="NCBI Taxonomy" id="519421"/>
    <lineage>
        <taxon>Bacteria</taxon>
        <taxon>Bacillati</taxon>
        <taxon>Actinomycetota</taxon>
        <taxon>Actinomycetes</taxon>
        <taxon>Micromonosporales</taxon>
        <taxon>Micromonosporaceae</taxon>
        <taxon>Actinocatenispora</taxon>
    </lineage>
</organism>
<proteinExistence type="predicted"/>
<dbReference type="Proteomes" id="UP000612808">
    <property type="component" value="Unassembled WGS sequence"/>
</dbReference>
<name>A0A8J3ITA5_9ACTN</name>
<dbReference type="SUPFAM" id="SSF110849">
    <property type="entry name" value="ParB/Sulfiredoxin"/>
    <property type="match status" value="1"/>
</dbReference>
<accession>A0A8J3ITA5</accession>
<keyword evidence="2" id="KW-1185">Reference proteome</keyword>
<evidence type="ECO:0000313" key="2">
    <source>
        <dbReference type="Proteomes" id="UP000612808"/>
    </source>
</evidence>
<sequence>MLPGMDRLPFPLADVLPDALRGVLLDFWWDTERLWALDLPVTTLPVADLSWLLDLPMWAYGGAPFQVTPHQVAADPVRYAEQYARTMAADVAFPLHVTDRGGRPLVLDGMHRLLRTELAGWGEVAVKVVPAAALDDIARRPDDTDSLAK</sequence>
<evidence type="ECO:0000313" key="1">
    <source>
        <dbReference type="EMBL" id="GID09521.1"/>
    </source>
</evidence>
<evidence type="ECO:0008006" key="3">
    <source>
        <dbReference type="Google" id="ProtNLM"/>
    </source>
</evidence>